<reference evidence="2 3" key="1">
    <citation type="submission" date="2018-06" db="EMBL/GenBank/DDBJ databases">
        <title>Spongiibacterium sp. HME9304 Genome sequencing and assembly.</title>
        <authorList>
            <person name="Kang H."/>
            <person name="Kim H."/>
            <person name="Joh K."/>
        </authorList>
    </citation>
    <scope>NUCLEOTIDE SEQUENCE [LARGE SCALE GENOMIC DNA]</scope>
    <source>
        <strain evidence="2 3">HME9304</strain>
    </source>
</reference>
<gene>
    <name evidence="2" type="ORF">HME9304_00033</name>
</gene>
<feature type="signal peptide" evidence="1">
    <location>
        <begin position="1"/>
        <end position="28"/>
    </location>
</feature>
<protein>
    <recommendedName>
        <fullName evidence="4">Outer membrane protein beta-barrel domain-containing protein</fullName>
    </recommendedName>
</protein>
<dbReference type="SUPFAM" id="SSF56935">
    <property type="entry name" value="Porins"/>
    <property type="match status" value="1"/>
</dbReference>
<dbReference type="AlphaFoldDB" id="A0A2Z4LMS6"/>
<dbReference type="KEGG" id="spon:HME9304_00033"/>
<dbReference type="EMBL" id="CP030104">
    <property type="protein sequence ID" value="AWX43046.1"/>
    <property type="molecule type" value="Genomic_DNA"/>
</dbReference>
<evidence type="ECO:0000256" key="1">
    <source>
        <dbReference type="SAM" id="SignalP"/>
    </source>
</evidence>
<feature type="chain" id="PRO_5016446767" description="Outer membrane protein beta-barrel domain-containing protein" evidence="1">
    <location>
        <begin position="29"/>
        <end position="669"/>
    </location>
</feature>
<accession>A0A2Z4LMS6</accession>
<keyword evidence="1" id="KW-0732">Signal</keyword>
<sequence length="669" mass="75208">MVIYPTKLYRLLPLFLFCSGLCFSQQIAIDKIGKNGLFHYSGGISANTVFYNGTANRQDLTYVLSGNLNLNIADAYNVPLSFVYSNQEFNVPNPFNFNRLSLSPSYKWITAHIGSINMAFSPYSLSGHQFDGFGLELAPNGPFKIAMMYGRFLKATEYDSETSEALVAYKRIGYGLNASYKFERILLGLSLFKANDHENSLQNIIPLDVGVVPADNVVISLNSEIDFWDKAQLRFEYALSGITEDIRLEEARSSPGLFSFLMDENISTQYYNAFNAAINYPTENGSLGLGYERVDPNYRTFGAYFFNNDLENITVNGNQTIFNNKVNIGVNVGLQRDNLDDTKVAEMKRLVSALNLSYTASEKLNLNGSYSNFQSFTNVRDQFDYINQANEFETLDTLNYRQVSQNANLGINYIFQKSEKKQQSLNVNLMYQQSKNEQEGQEALGGDNSFYNGSVALSLGYPERALVITPSTNVSYNTIGLSESQWILGPTLGITKQIFEKKLRTNLSTSYNTTISSEETARSNFNVRLGGNYAPAENHIVRCNMISLLRSGTGNNQTDITVTVGYTYSFSNKKQEKNNLNNPVTRVGAGQLDFRHQGTVYRGSPLQIGAQLTNVWETKKDKIGNVDHREALLELLREVNLEEDHEIFEIKAIAFLDALTKYTETKEQD</sequence>
<name>A0A2Z4LMS6_9FLAO</name>
<keyword evidence="3" id="KW-1185">Reference proteome</keyword>
<dbReference type="RefSeq" id="WP_112376663.1">
    <property type="nucleotide sequence ID" value="NZ_CP030104.1"/>
</dbReference>
<proteinExistence type="predicted"/>
<evidence type="ECO:0008006" key="4">
    <source>
        <dbReference type="Google" id="ProtNLM"/>
    </source>
</evidence>
<organism evidence="2 3">
    <name type="scientific">Flagellimonas maritima</name>
    <dbReference type="NCBI Taxonomy" id="1383885"/>
    <lineage>
        <taxon>Bacteria</taxon>
        <taxon>Pseudomonadati</taxon>
        <taxon>Bacteroidota</taxon>
        <taxon>Flavobacteriia</taxon>
        <taxon>Flavobacteriales</taxon>
        <taxon>Flavobacteriaceae</taxon>
        <taxon>Flagellimonas</taxon>
    </lineage>
</organism>
<evidence type="ECO:0000313" key="3">
    <source>
        <dbReference type="Proteomes" id="UP000248536"/>
    </source>
</evidence>
<dbReference type="Proteomes" id="UP000248536">
    <property type="component" value="Chromosome"/>
</dbReference>
<evidence type="ECO:0000313" key="2">
    <source>
        <dbReference type="EMBL" id="AWX43046.1"/>
    </source>
</evidence>